<dbReference type="PIRSF" id="PIRSF006648">
    <property type="entry name" value="DrrB"/>
    <property type="match status" value="1"/>
</dbReference>
<dbReference type="PANTHER" id="PTHR43229">
    <property type="entry name" value="NODULATION PROTEIN J"/>
    <property type="match status" value="1"/>
</dbReference>
<dbReference type="PANTHER" id="PTHR43229:SF2">
    <property type="entry name" value="NODULATION PROTEIN J"/>
    <property type="match status" value="1"/>
</dbReference>
<feature type="domain" description="ABC transmembrane type-2" evidence="6">
    <location>
        <begin position="32"/>
        <end position="262"/>
    </location>
</feature>
<comment type="caution">
    <text evidence="5">Lacks conserved residue(s) required for the propagation of feature annotation.</text>
</comment>
<evidence type="ECO:0000256" key="2">
    <source>
        <dbReference type="ARBA" id="ARBA00022692"/>
    </source>
</evidence>
<feature type="transmembrane region" description="Helical" evidence="5">
    <location>
        <begin position="147"/>
        <end position="173"/>
    </location>
</feature>
<feature type="transmembrane region" description="Helical" evidence="5">
    <location>
        <begin position="124"/>
        <end position="141"/>
    </location>
</feature>
<evidence type="ECO:0000256" key="1">
    <source>
        <dbReference type="ARBA" id="ARBA00004141"/>
    </source>
</evidence>
<dbReference type="InterPro" id="IPR051784">
    <property type="entry name" value="Nod_factor_ABC_transporter"/>
</dbReference>
<evidence type="ECO:0000313" key="8">
    <source>
        <dbReference type="Proteomes" id="UP000334923"/>
    </source>
</evidence>
<keyword evidence="5" id="KW-0813">Transport</keyword>
<feature type="transmembrane region" description="Helical" evidence="5">
    <location>
        <begin position="72"/>
        <end position="91"/>
    </location>
</feature>
<organism evidence="7 8">
    <name type="scientific">Methylacidimicrobium tartarophylax</name>
    <dbReference type="NCBI Taxonomy" id="1041768"/>
    <lineage>
        <taxon>Bacteria</taxon>
        <taxon>Pseudomonadati</taxon>
        <taxon>Verrucomicrobiota</taxon>
        <taxon>Methylacidimicrobium</taxon>
    </lineage>
</organism>
<dbReference type="EMBL" id="CABFVA020000004">
    <property type="protein sequence ID" value="VVM04496.1"/>
    <property type="molecule type" value="Genomic_DNA"/>
</dbReference>
<keyword evidence="4 5" id="KW-0472">Membrane</keyword>
<dbReference type="GO" id="GO:0140359">
    <property type="term" value="F:ABC-type transporter activity"/>
    <property type="evidence" value="ECO:0007669"/>
    <property type="project" value="InterPro"/>
</dbReference>
<evidence type="ECO:0000256" key="5">
    <source>
        <dbReference type="RuleBase" id="RU361157"/>
    </source>
</evidence>
<dbReference type="OrthoDB" id="9788252at2"/>
<feature type="transmembrane region" description="Helical" evidence="5">
    <location>
        <begin position="185"/>
        <end position="207"/>
    </location>
</feature>
<dbReference type="PROSITE" id="PS51012">
    <property type="entry name" value="ABC_TM2"/>
    <property type="match status" value="1"/>
</dbReference>
<evidence type="ECO:0000313" key="7">
    <source>
        <dbReference type="EMBL" id="VVM04496.1"/>
    </source>
</evidence>
<gene>
    <name evidence="7" type="primary">drrB</name>
    <name evidence="7" type="ORF">MAMT_00126</name>
</gene>
<comment type="similarity">
    <text evidence="5">Belongs to the ABC-2 integral membrane protein family.</text>
</comment>
<dbReference type="Pfam" id="PF01061">
    <property type="entry name" value="ABC2_membrane"/>
    <property type="match status" value="1"/>
</dbReference>
<name>A0A5E6MEK5_9BACT</name>
<keyword evidence="2 5" id="KW-0812">Transmembrane</keyword>
<keyword evidence="5" id="KW-1003">Cell membrane</keyword>
<comment type="subcellular location">
    <subcellularLocation>
        <location evidence="5">Cell membrane</location>
        <topology evidence="5">Multi-pass membrane protein</topology>
    </subcellularLocation>
    <subcellularLocation>
        <location evidence="1">Membrane</location>
        <topology evidence="1">Multi-pass membrane protein</topology>
    </subcellularLocation>
</comment>
<reference evidence="7 8" key="1">
    <citation type="submission" date="2019-09" db="EMBL/GenBank/DDBJ databases">
        <authorList>
            <person name="Cremers G."/>
        </authorList>
    </citation>
    <scope>NUCLEOTIDE SEQUENCE [LARGE SCALE GENOMIC DNA]</scope>
    <source>
        <strain evidence="7">4A</strain>
    </source>
</reference>
<dbReference type="InterPro" id="IPR000412">
    <property type="entry name" value="ABC_2_transport"/>
</dbReference>
<keyword evidence="8" id="KW-1185">Reference proteome</keyword>
<dbReference type="AlphaFoldDB" id="A0A5E6MEK5"/>
<protein>
    <recommendedName>
        <fullName evidence="5">Transport permease protein</fullName>
    </recommendedName>
</protein>
<dbReference type="Proteomes" id="UP000334923">
    <property type="component" value="Unassembled WGS sequence"/>
</dbReference>
<dbReference type="InterPro" id="IPR013525">
    <property type="entry name" value="ABC2_TM"/>
</dbReference>
<evidence type="ECO:0000259" key="6">
    <source>
        <dbReference type="PROSITE" id="PS51012"/>
    </source>
</evidence>
<accession>A0A5E6MEK5</accession>
<evidence type="ECO:0000256" key="4">
    <source>
        <dbReference type="ARBA" id="ARBA00023136"/>
    </source>
</evidence>
<feature type="transmembrane region" description="Helical" evidence="5">
    <location>
        <begin position="227"/>
        <end position="256"/>
    </location>
</feature>
<evidence type="ECO:0000256" key="3">
    <source>
        <dbReference type="ARBA" id="ARBA00022989"/>
    </source>
</evidence>
<keyword evidence="3 5" id="KW-1133">Transmembrane helix</keyword>
<dbReference type="GO" id="GO:0043190">
    <property type="term" value="C:ATP-binding cassette (ABC) transporter complex"/>
    <property type="evidence" value="ECO:0007669"/>
    <property type="project" value="InterPro"/>
</dbReference>
<dbReference type="RefSeq" id="WP_142659012.1">
    <property type="nucleotide sequence ID" value="NZ_CABFVA020000004.1"/>
</dbReference>
<dbReference type="PRINTS" id="PR00164">
    <property type="entry name" value="ABC2TRNSPORT"/>
</dbReference>
<sequence>MAANHGAELLASWDQTSAIAEAELRKLRHDPIELFTRIVQPLLWLLIFGKVMDRIRAIPTGGLPYLDFLAPGILAQSALFISIFYGLSAIWERDSGVLTRYLVSPAPRWTLVLGKALGGGVRSLSQAIVIFGLAAALGVQIRWQPGAILAILAFTLLGSALFSTLSLIVACLVKTRERLMGIGQLLTMPLFFASNAIYPLHLMPGWLRVLSHINPLTYLVDALRTLMLAQAHSAVGLATDLAVLTLTLTLLILLAAKLYPRILV</sequence>
<proteinExistence type="inferred from homology"/>
<dbReference type="InterPro" id="IPR047817">
    <property type="entry name" value="ABC2_TM_bact-type"/>
</dbReference>